<organism evidence="1 2">
    <name type="scientific">Diphasiastrum complanatum</name>
    <name type="common">Issler's clubmoss</name>
    <name type="synonym">Lycopodium complanatum</name>
    <dbReference type="NCBI Taxonomy" id="34168"/>
    <lineage>
        <taxon>Eukaryota</taxon>
        <taxon>Viridiplantae</taxon>
        <taxon>Streptophyta</taxon>
        <taxon>Embryophyta</taxon>
        <taxon>Tracheophyta</taxon>
        <taxon>Lycopodiopsida</taxon>
        <taxon>Lycopodiales</taxon>
        <taxon>Lycopodiaceae</taxon>
        <taxon>Lycopodioideae</taxon>
        <taxon>Diphasiastrum</taxon>
    </lineage>
</organism>
<dbReference type="EMBL" id="CM055100">
    <property type="protein sequence ID" value="KAJ7543241.1"/>
    <property type="molecule type" value="Genomic_DNA"/>
</dbReference>
<reference evidence="2" key="1">
    <citation type="journal article" date="2024" name="Proc. Natl. Acad. Sci. U.S.A.">
        <title>Extraordinary preservation of gene collinearity over three hundred million years revealed in homosporous lycophytes.</title>
        <authorList>
            <person name="Li C."/>
            <person name="Wickell D."/>
            <person name="Kuo L.Y."/>
            <person name="Chen X."/>
            <person name="Nie B."/>
            <person name="Liao X."/>
            <person name="Peng D."/>
            <person name="Ji J."/>
            <person name="Jenkins J."/>
            <person name="Williams M."/>
            <person name="Shu S."/>
            <person name="Plott C."/>
            <person name="Barry K."/>
            <person name="Rajasekar S."/>
            <person name="Grimwood J."/>
            <person name="Han X."/>
            <person name="Sun S."/>
            <person name="Hou Z."/>
            <person name="He W."/>
            <person name="Dai G."/>
            <person name="Sun C."/>
            <person name="Schmutz J."/>
            <person name="Leebens-Mack J.H."/>
            <person name="Li F.W."/>
            <person name="Wang L."/>
        </authorList>
    </citation>
    <scope>NUCLEOTIDE SEQUENCE [LARGE SCALE GENOMIC DNA]</scope>
    <source>
        <strain evidence="2">cv. PW_Plant_1</strain>
    </source>
</reference>
<evidence type="ECO:0000313" key="1">
    <source>
        <dbReference type="EMBL" id="KAJ7543241.1"/>
    </source>
</evidence>
<accession>A0ACC2CMK8</accession>
<keyword evidence="2" id="KW-1185">Reference proteome</keyword>
<name>A0ACC2CMK8_DIPCM</name>
<protein>
    <submittedName>
        <fullName evidence="1">Uncharacterized protein</fullName>
    </submittedName>
</protein>
<evidence type="ECO:0000313" key="2">
    <source>
        <dbReference type="Proteomes" id="UP001162992"/>
    </source>
</evidence>
<dbReference type="Proteomes" id="UP001162992">
    <property type="component" value="Chromosome 9"/>
</dbReference>
<gene>
    <name evidence="1" type="ORF">O6H91_09G030700</name>
</gene>
<proteinExistence type="predicted"/>
<sequence length="435" mass="47538">MLDRSAVLATCHSPHINNIECSHKAFPKPEVASLSKHPYLTSAAGIASASLKCCTAICGSQTCFANRIAEHGRVRGESGGGIMHWNGRRPFRGGKMNIQVRVAEVDAKDIEWDHESYQALLQGGEEVASVMKEITELLQDIAGMDKEAEDAALQMAVTGTIGQRLEKLDGSFLMALDWMMAQAEKDDDKKKTELLQMIKDTVLSQLTEKFPSHVQVVSMLCTTSSKEHRQTILRNSAGGGGTFGTESGGKLLIPGANLNEIANQADDILATIEEKPIIKDRQLLAKLVLIREEARSMMGGGLLDDRNDNRGLKNLPEPEVNFLSTLAAMRPGSSLRERITNVMNGKDEGADRAPESNQSAEQDVKSSHPKSRSVRHMLRAKRRAAALPVRPGIFLDTVTKVLAGMYKVGASGVTVQHLEWVHKETLKILQEIAFV</sequence>
<comment type="caution">
    <text evidence="1">The sequence shown here is derived from an EMBL/GenBank/DDBJ whole genome shotgun (WGS) entry which is preliminary data.</text>
</comment>